<dbReference type="SMART" id="SM00014">
    <property type="entry name" value="acidPPc"/>
    <property type="match status" value="1"/>
</dbReference>
<dbReference type="EMBL" id="SNXC01000010">
    <property type="protein sequence ID" value="TDO98699.1"/>
    <property type="molecule type" value="Genomic_DNA"/>
</dbReference>
<feature type="transmembrane region" description="Helical" evidence="1">
    <location>
        <begin position="92"/>
        <end position="111"/>
    </location>
</feature>
<dbReference type="SUPFAM" id="SSF48317">
    <property type="entry name" value="Acid phosphatase/Vanadium-dependent haloperoxidase"/>
    <property type="match status" value="1"/>
</dbReference>
<feature type="transmembrane region" description="Helical" evidence="1">
    <location>
        <begin position="7"/>
        <end position="24"/>
    </location>
</feature>
<evidence type="ECO:0000259" key="2">
    <source>
        <dbReference type="SMART" id="SM00014"/>
    </source>
</evidence>
<keyword evidence="1" id="KW-1133">Transmembrane helix</keyword>
<keyword evidence="1" id="KW-0472">Membrane</keyword>
<dbReference type="Pfam" id="PF01569">
    <property type="entry name" value="PAP2"/>
    <property type="match status" value="1"/>
</dbReference>
<dbReference type="Gene3D" id="1.20.144.10">
    <property type="entry name" value="Phosphatidic acid phosphatase type 2/haloperoxidase"/>
    <property type="match status" value="1"/>
</dbReference>
<feature type="transmembrane region" description="Helical" evidence="1">
    <location>
        <begin position="171"/>
        <end position="191"/>
    </location>
</feature>
<proteinExistence type="predicted"/>
<dbReference type="InterPro" id="IPR000326">
    <property type="entry name" value="PAP2/HPO"/>
</dbReference>
<accession>A0A4R6MF36</accession>
<feature type="domain" description="Phosphatidic acid phosphatase type 2/haloperoxidase" evidence="2">
    <location>
        <begin position="92"/>
        <end position="212"/>
    </location>
</feature>
<dbReference type="RefSeq" id="WP_166637649.1">
    <property type="nucleotide sequence ID" value="NZ_SNXC01000010.1"/>
</dbReference>
<name>A0A4R6MF36_9GAMM</name>
<dbReference type="AlphaFoldDB" id="A0A4R6MF36"/>
<protein>
    <submittedName>
        <fullName evidence="3">Lipid A 4'-phosphatase</fullName>
    </submittedName>
</protein>
<evidence type="ECO:0000313" key="3">
    <source>
        <dbReference type="EMBL" id="TDO98699.1"/>
    </source>
</evidence>
<keyword evidence="4" id="KW-1185">Reference proteome</keyword>
<feature type="transmembrane region" description="Helical" evidence="1">
    <location>
        <begin position="197"/>
        <end position="216"/>
    </location>
</feature>
<organism evidence="3 4">
    <name type="scientific">Marinomonas balearica</name>
    <dbReference type="NCBI Taxonomy" id="491947"/>
    <lineage>
        <taxon>Bacteria</taxon>
        <taxon>Pseudomonadati</taxon>
        <taxon>Pseudomonadota</taxon>
        <taxon>Gammaproteobacteria</taxon>
        <taxon>Oceanospirillales</taxon>
        <taxon>Oceanospirillaceae</taxon>
        <taxon>Marinomonas</taxon>
    </lineage>
</organism>
<dbReference type="Proteomes" id="UP000294656">
    <property type="component" value="Unassembled WGS sequence"/>
</dbReference>
<evidence type="ECO:0000256" key="1">
    <source>
        <dbReference type="SAM" id="Phobius"/>
    </source>
</evidence>
<sequence length="245" mass="27641">MFKSWKYGVAPAGFIFCAVLFSVWPEIDLYVSGLFYDAGTSRFPANDNAIVKFVYWLFKEMPAVIVPVLLGLCVMTLFKSGPEWNKIHKRKWYFMLAFLLIGPGIIVHTGFKDNWDRARPRHVVEFGGAQQFTPALVVSDQCERNCSFVSGHAAMGFAFIALGWVLQSRLWLFFGLGLGLFVGGIRVLQGGHFLSDIIFSGFICYASAWVMAKWILEPSQSKLQKQDTQQYVKLSEDPSSKTNHS</sequence>
<feature type="transmembrane region" description="Helical" evidence="1">
    <location>
        <begin position="148"/>
        <end position="166"/>
    </location>
</feature>
<keyword evidence="1" id="KW-0812">Transmembrane</keyword>
<gene>
    <name evidence="3" type="ORF">DFP79_1111</name>
</gene>
<dbReference type="CDD" id="cd03396">
    <property type="entry name" value="PAP2_like_6"/>
    <property type="match status" value="1"/>
</dbReference>
<feature type="transmembrane region" description="Helical" evidence="1">
    <location>
        <begin position="61"/>
        <end position="80"/>
    </location>
</feature>
<dbReference type="InterPro" id="IPR036938">
    <property type="entry name" value="PAP2/HPO_sf"/>
</dbReference>
<evidence type="ECO:0000313" key="4">
    <source>
        <dbReference type="Proteomes" id="UP000294656"/>
    </source>
</evidence>
<reference evidence="3 4" key="1">
    <citation type="submission" date="2019-03" db="EMBL/GenBank/DDBJ databases">
        <title>Genomic Encyclopedia of Type Strains, Phase III (KMG-III): the genomes of soil and plant-associated and newly described type strains.</title>
        <authorList>
            <person name="Whitman W."/>
        </authorList>
    </citation>
    <scope>NUCLEOTIDE SEQUENCE [LARGE SCALE GENOMIC DNA]</scope>
    <source>
        <strain evidence="3 4">CECT 7378</strain>
    </source>
</reference>
<comment type="caution">
    <text evidence="3">The sequence shown here is derived from an EMBL/GenBank/DDBJ whole genome shotgun (WGS) entry which is preliminary data.</text>
</comment>